<dbReference type="SMART" id="SM00862">
    <property type="entry name" value="Trans_reg_C"/>
    <property type="match status" value="1"/>
</dbReference>
<evidence type="ECO:0000256" key="3">
    <source>
        <dbReference type="ARBA" id="ARBA00023015"/>
    </source>
</evidence>
<dbReference type="FunFam" id="3.40.50.2300:FF:000002">
    <property type="entry name" value="DNA-binding response regulator PhoP"/>
    <property type="match status" value="1"/>
</dbReference>
<sequence length="253" mass="27944">MRVLVVEDYGPIRGAVVTALRDEGWNVELAADGTDAFTRIQGETPYDLVVLDLMIPGMDGLTVLRSMRDKGIDSHVLILTARDAIESRVQALDLGADDYLTKPFAMEELVARSRALLRRHYAKKSPVIQVGPLSVRTSDHRVTLHDQPIELTAREYTLLEYMMFRAGDLVRRDELHTDLYGDADGTASSNVVDVYVGYLRKKLEADGTPRLLHTRRGEGYILEFREGGDSGAQSLGAQNAEAQNSGAKGQELA</sequence>
<evidence type="ECO:0000256" key="2">
    <source>
        <dbReference type="ARBA" id="ARBA00023012"/>
    </source>
</evidence>
<dbReference type="InterPro" id="IPR036388">
    <property type="entry name" value="WH-like_DNA-bd_sf"/>
</dbReference>
<keyword evidence="4 7" id="KW-0238">DNA-binding</keyword>
<dbReference type="GO" id="GO:0000976">
    <property type="term" value="F:transcription cis-regulatory region binding"/>
    <property type="evidence" value="ECO:0007669"/>
    <property type="project" value="TreeGrafter"/>
</dbReference>
<accession>A0A518ELI3</accession>
<keyword evidence="1 6" id="KW-0597">Phosphoprotein</keyword>
<dbReference type="SMART" id="SM00448">
    <property type="entry name" value="REC"/>
    <property type="match status" value="1"/>
</dbReference>
<dbReference type="EMBL" id="CP036434">
    <property type="protein sequence ID" value="QDV04957.1"/>
    <property type="molecule type" value="Genomic_DNA"/>
</dbReference>
<dbReference type="GO" id="GO:0032993">
    <property type="term" value="C:protein-DNA complex"/>
    <property type="evidence" value="ECO:0007669"/>
    <property type="project" value="TreeGrafter"/>
</dbReference>
<protein>
    <submittedName>
        <fullName evidence="11">Response regulator MprA</fullName>
    </submittedName>
</protein>
<dbReference type="GO" id="GO:0005829">
    <property type="term" value="C:cytosol"/>
    <property type="evidence" value="ECO:0007669"/>
    <property type="project" value="TreeGrafter"/>
</dbReference>
<evidence type="ECO:0000313" key="12">
    <source>
        <dbReference type="Proteomes" id="UP000320390"/>
    </source>
</evidence>
<dbReference type="PANTHER" id="PTHR48111">
    <property type="entry name" value="REGULATOR OF RPOS"/>
    <property type="match status" value="1"/>
</dbReference>
<dbReference type="Pfam" id="PF00486">
    <property type="entry name" value="Trans_reg_C"/>
    <property type="match status" value="1"/>
</dbReference>
<dbReference type="Gene3D" id="3.40.50.2300">
    <property type="match status" value="1"/>
</dbReference>
<dbReference type="CDD" id="cd00383">
    <property type="entry name" value="trans_reg_C"/>
    <property type="match status" value="1"/>
</dbReference>
<evidence type="ECO:0000256" key="4">
    <source>
        <dbReference type="ARBA" id="ARBA00023125"/>
    </source>
</evidence>
<dbReference type="PROSITE" id="PS50110">
    <property type="entry name" value="RESPONSE_REGULATORY"/>
    <property type="match status" value="1"/>
</dbReference>
<gene>
    <name evidence="11" type="primary">mprA_1</name>
    <name evidence="11" type="ORF">Poly30_04520</name>
</gene>
<name>A0A518ELI3_9BACT</name>
<evidence type="ECO:0000256" key="6">
    <source>
        <dbReference type="PROSITE-ProRule" id="PRU00169"/>
    </source>
</evidence>
<keyword evidence="3" id="KW-0805">Transcription regulation</keyword>
<dbReference type="InterPro" id="IPR011006">
    <property type="entry name" value="CheY-like_superfamily"/>
</dbReference>
<reference evidence="11 12" key="1">
    <citation type="submission" date="2019-02" db="EMBL/GenBank/DDBJ databases">
        <title>Deep-cultivation of Planctomycetes and their phenomic and genomic characterization uncovers novel biology.</title>
        <authorList>
            <person name="Wiegand S."/>
            <person name="Jogler M."/>
            <person name="Boedeker C."/>
            <person name="Pinto D."/>
            <person name="Vollmers J."/>
            <person name="Rivas-Marin E."/>
            <person name="Kohn T."/>
            <person name="Peeters S.H."/>
            <person name="Heuer A."/>
            <person name="Rast P."/>
            <person name="Oberbeckmann S."/>
            <person name="Bunk B."/>
            <person name="Jeske O."/>
            <person name="Meyerdierks A."/>
            <person name="Storesund J.E."/>
            <person name="Kallscheuer N."/>
            <person name="Luecker S."/>
            <person name="Lage O.M."/>
            <person name="Pohl T."/>
            <person name="Merkel B.J."/>
            <person name="Hornburger P."/>
            <person name="Mueller R.-W."/>
            <person name="Bruemmer F."/>
            <person name="Labrenz M."/>
            <person name="Spormann A.M."/>
            <person name="Op den Camp H."/>
            <person name="Overmann J."/>
            <person name="Amann R."/>
            <person name="Jetten M.S.M."/>
            <person name="Mascher T."/>
            <person name="Medema M.H."/>
            <person name="Devos D.P."/>
            <person name="Kaster A.-K."/>
            <person name="Ovreas L."/>
            <person name="Rohde M."/>
            <person name="Galperin M.Y."/>
            <person name="Jogler C."/>
        </authorList>
    </citation>
    <scope>NUCLEOTIDE SEQUENCE [LARGE SCALE GENOMIC DNA]</scope>
    <source>
        <strain evidence="11 12">Poly30</strain>
    </source>
</reference>
<dbReference type="Gene3D" id="1.10.10.10">
    <property type="entry name" value="Winged helix-like DNA-binding domain superfamily/Winged helix DNA-binding domain"/>
    <property type="match status" value="1"/>
</dbReference>
<evidence type="ECO:0000256" key="5">
    <source>
        <dbReference type="ARBA" id="ARBA00023163"/>
    </source>
</evidence>
<feature type="compositionally biased region" description="Polar residues" evidence="8">
    <location>
        <begin position="232"/>
        <end position="247"/>
    </location>
</feature>
<dbReference type="AlphaFoldDB" id="A0A518ELI3"/>
<organism evidence="11 12">
    <name type="scientific">Saltatorellus ferox</name>
    <dbReference type="NCBI Taxonomy" id="2528018"/>
    <lineage>
        <taxon>Bacteria</taxon>
        <taxon>Pseudomonadati</taxon>
        <taxon>Planctomycetota</taxon>
        <taxon>Planctomycetia</taxon>
        <taxon>Planctomycetia incertae sedis</taxon>
        <taxon>Saltatorellus</taxon>
    </lineage>
</organism>
<feature type="domain" description="Response regulatory" evidence="9">
    <location>
        <begin position="2"/>
        <end position="117"/>
    </location>
</feature>
<dbReference type="Pfam" id="PF00072">
    <property type="entry name" value="Response_reg"/>
    <property type="match status" value="1"/>
</dbReference>
<dbReference type="CDD" id="cd17624">
    <property type="entry name" value="REC_OmpR_PmrA-like"/>
    <property type="match status" value="1"/>
</dbReference>
<feature type="region of interest" description="Disordered" evidence="8">
    <location>
        <begin position="232"/>
        <end position="253"/>
    </location>
</feature>
<evidence type="ECO:0000256" key="1">
    <source>
        <dbReference type="ARBA" id="ARBA00022553"/>
    </source>
</evidence>
<dbReference type="InterPro" id="IPR001867">
    <property type="entry name" value="OmpR/PhoB-type_DNA-bd"/>
</dbReference>
<dbReference type="GO" id="GO:0000156">
    <property type="term" value="F:phosphorelay response regulator activity"/>
    <property type="evidence" value="ECO:0007669"/>
    <property type="project" value="TreeGrafter"/>
</dbReference>
<dbReference type="PROSITE" id="PS51755">
    <property type="entry name" value="OMPR_PHOB"/>
    <property type="match status" value="1"/>
</dbReference>
<dbReference type="GO" id="GO:0006355">
    <property type="term" value="P:regulation of DNA-templated transcription"/>
    <property type="evidence" value="ECO:0007669"/>
    <property type="project" value="InterPro"/>
</dbReference>
<feature type="modified residue" description="4-aspartylphosphate" evidence="6">
    <location>
        <position position="52"/>
    </location>
</feature>
<proteinExistence type="predicted"/>
<keyword evidence="12" id="KW-1185">Reference proteome</keyword>
<dbReference type="PANTHER" id="PTHR48111:SF1">
    <property type="entry name" value="TWO-COMPONENT RESPONSE REGULATOR ORR33"/>
    <property type="match status" value="1"/>
</dbReference>
<evidence type="ECO:0000256" key="8">
    <source>
        <dbReference type="SAM" id="MobiDB-lite"/>
    </source>
</evidence>
<feature type="DNA-binding region" description="OmpR/PhoB-type" evidence="7">
    <location>
        <begin position="125"/>
        <end position="224"/>
    </location>
</feature>
<dbReference type="OrthoDB" id="272875at2"/>
<keyword evidence="5" id="KW-0804">Transcription</keyword>
<evidence type="ECO:0000259" key="9">
    <source>
        <dbReference type="PROSITE" id="PS50110"/>
    </source>
</evidence>
<feature type="domain" description="OmpR/PhoB-type" evidence="10">
    <location>
        <begin position="125"/>
        <end position="224"/>
    </location>
</feature>
<dbReference type="SUPFAM" id="SSF52172">
    <property type="entry name" value="CheY-like"/>
    <property type="match status" value="1"/>
</dbReference>
<evidence type="ECO:0000259" key="10">
    <source>
        <dbReference type="PROSITE" id="PS51755"/>
    </source>
</evidence>
<evidence type="ECO:0000313" key="11">
    <source>
        <dbReference type="EMBL" id="QDV04957.1"/>
    </source>
</evidence>
<dbReference type="Gene3D" id="6.10.250.690">
    <property type="match status" value="1"/>
</dbReference>
<evidence type="ECO:0000256" key="7">
    <source>
        <dbReference type="PROSITE-ProRule" id="PRU01091"/>
    </source>
</evidence>
<dbReference type="InterPro" id="IPR001789">
    <property type="entry name" value="Sig_transdc_resp-reg_receiver"/>
</dbReference>
<keyword evidence="2" id="KW-0902">Two-component regulatory system</keyword>
<dbReference type="Proteomes" id="UP000320390">
    <property type="component" value="Chromosome"/>
</dbReference>
<dbReference type="InterPro" id="IPR039420">
    <property type="entry name" value="WalR-like"/>
</dbReference>
<dbReference type="RefSeq" id="WP_145194386.1">
    <property type="nucleotide sequence ID" value="NZ_CP036434.1"/>
</dbReference>